<dbReference type="GO" id="GO:0043130">
    <property type="term" value="F:ubiquitin binding"/>
    <property type="evidence" value="ECO:0007669"/>
    <property type="project" value="TreeGrafter"/>
</dbReference>
<dbReference type="STRING" id="126957.T1IRJ1"/>
<dbReference type="Gene3D" id="2.60.40.10">
    <property type="entry name" value="Immunoglobulins"/>
    <property type="match status" value="1"/>
</dbReference>
<proteinExistence type="predicted"/>
<dbReference type="CDD" id="cd14947">
    <property type="entry name" value="NBR1_like"/>
    <property type="match status" value="1"/>
</dbReference>
<dbReference type="FunFam" id="1.10.8.10:FF:000015">
    <property type="entry name" value="Chromosome 6 C6orf106 homolog"/>
    <property type="match status" value="1"/>
</dbReference>
<keyword evidence="3" id="KW-1185">Reference proteome</keyword>
<dbReference type="GO" id="GO:0000407">
    <property type="term" value="C:phagophore assembly site"/>
    <property type="evidence" value="ECO:0007669"/>
    <property type="project" value="TreeGrafter"/>
</dbReference>
<dbReference type="Proteomes" id="UP000014500">
    <property type="component" value="Unassembled WGS sequence"/>
</dbReference>
<dbReference type="EMBL" id="JH431364">
    <property type="status" value="NOT_ANNOTATED_CDS"/>
    <property type="molecule type" value="Genomic_DNA"/>
</dbReference>
<name>T1IRJ1_STRMM</name>
<evidence type="ECO:0000259" key="1">
    <source>
        <dbReference type="Pfam" id="PF16158"/>
    </source>
</evidence>
<dbReference type="GO" id="GO:0016236">
    <property type="term" value="P:macroautophagy"/>
    <property type="evidence" value="ECO:0007669"/>
    <property type="project" value="TreeGrafter"/>
</dbReference>
<protein>
    <recommendedName>
        <fullName evidence="1">Nbr1 FW domain-containing protein</fullName>
    </recommendedName>
</protein>
<dbReference type="Pfam" id="PF16158">
    <property type="entry name" value="N_BRCA1_IG"/>
    <property type="match status" value="1"/>
</dbReference>
<dbReference type="Gene3D" id="1.10.8.10">
    <property type="entry name" value="DNA helicase RuvA subunit, C-terminal domain"/>
    <property type="match status" value="1"/>
</dbReference>
<dbReference type="AlphaFoldDB" id="T1IRJ1"/>
<dbReference type="EnsemblMetazoa" id="SMAR003684-RA">
    <property type="protein sequence ID" value="SMAR003684-PA"/>
    <property type="gene ID" value="SMAR003684"/>
</dbReference>
<dbReference type="PhylomeDB" id="T1IRJ1"/>
<feature type="domain" description="Nbr1 FW" evidence="1">
    <location>
        <begin position="81"/>
        <end position="178"/>
    </location>
</feature>
<sequence>MDVDNEIDQNLLQQFSCLGTTDRDVLITQLQKLVGNQLSNTGCAFFLDMNNWNLQAAVCSYYDLESPKDRLPTMSFVRDVTVGEGESVPPSTKFVKTWKLQNCGEEQWPPGCSLRYTQGDCLSTQDRIMVEPLKAYEVADVSLEMCSPDKAGIYQGQWRMFTATGTPFGDVIWMIITVAEGGILGLTQQMSQLNELGTSQQTENSNQSCNPFAYNNPKFDGIAIQQQFNSVRMGMTDTLLIQEIDSNCTSNSDEMIHQNNVLSLRIFSGLKYGCDRKRRSDKDTLAYVPRTCTKGRIQFHFKIYTKVSEAIAVRRFGKTLFGVSEALVVLAAVVPKDMCCSINNSNCRILDNGQ</sequence>
<reference evidence="2" key="2">
    <citation type="submission" date="2015-02" db="UniProtKB">
        <authorList>
            <consortium name="EnsemblMetazoa"/>
        </authorList>
    </citation>
    <scope>IDENTIFICATION</scope>
</reference>
<dbReference type="HOGENOM" id="CLU_784326_0_0_1"/>
<organism evidence="2 3">
    <name type="scientific">Strigamia maritima</name>
    <name type="common">European centipede</name>
    <name type="synonym">Geophilus maritimus</name>
    <dbReference type="NCBI Taxonomy" id="126957"/>
    <lineage>
        <taxon>Eukaryota</taxon>
        <taxon>Metazoa</taxon>
        <taxon>Ecdysozoa</taxon>
        <taxon>Arthropoda</taxon>
        <taxon>Myriapoda</taxon>
        <taxon>Chilopoda</taxon>
        <taxon>Pleurostigmophora</taxon>
        <taxon>Geophilomorpha</taxon>
        <taxon>Linotaeniidae</taxon>
        <taxon>Strigamia</taxon>
    </lineage>
</organism>
<dbReference type="Pfam" id="PF14555">
    <property type="entry name" value="UBA_4"/>
    <property type="match status" value="1"/>
</dbReference>
<evidence type="ECO:0000313" key="2">
    <source>
        <dbReference type="EnsemblMetazoa" id="SMAR003684-PA"/>
    </source>
</evidence>
<dbReference type="InterPro" id="IPR013783">
    <property type="entry name" value="Ig-like_fold"/>
</dbReference>
<accession>T1IRJ1</accession>
<reference evidence="3" key="1">
    <citation type="submission" date="2011-05" db="EMBL/GenBank/DDBJ databases">
        <authorList>
            <person name="Richards S.R."/>
            <person name="Qu J."/>
            <person name="Jiang H."/>
            <person name="Jhangiani S.N."/>
            <person name="Agravi P."/>
            <person name="Goodspeed R."/>
            <person name="Gross S."/>
            <person name="Mandapat C."/>
            <person name="Jackson L."/>
            <person name="Mathew T."/>
            <person name="Pu L."/>
            <person name="Thornton R."/>
            <person name="Saada N."/>
            <person name="Wilczek-Boney K.B."/>
            <person name="Lee S."/>
            <person name="Kovar C."/>
            <person name="Wu Y."/>
            <person name="Scherer S.E."/>
            <person name="Worley K.C."/>
            <person name="Muzny D.M."/>
            <person name="Gibbs R."/>
        </authorList>
    </citation>
    <scope>NUCLEOTIDE SEQUENCE</scope>
    <source>
        <strain evidence="3">Brora</strain>
    </source>
</reference>
<dbReference type="InterPro" id="IPR039517">
    <property type="entry name" value="C6orf106_UBA-like"/>
</dbReference>
<evidence type="ECO:0000313" key="3">
    <source>
        <dbReference type="Proteomes" id="UP000014500"/>
    </source>
</evidence>
<dbReference type="eggNOG" id="KOG4351">
    <property type="taxonomic scope" value="Eukaryota"/>
</dbReference>
<dbReference type="InterPro" id="IPR032350">
    <property type="entry name" value="Nbr1_FW"/>
</dbReference>
<dbReference type="PANTHER" id="PTHR20930:SF0">
    <property type="entry name" value="PROTEIN ILRUN"/>
    <property type="match status" value="1"/>
</dbReference>
<dbReference type="PANTHER" id="PTHR20930">
    <property type="entry name" value="OVARIAN CARCINOMA ANTIGEN CA125-RELATED"/>
    <property type="match status" value="1"/>
</dbReference>
<dbReference type="CDD" id="cd14349">
    <property type="entry name" value="UBA_CF106"/>
    <property type="match status" value="1"/>
</dbReference>